<dbReference type="InterPro" id="IPR027417">
    <property type="entry name" value="P-loop_NTPase"/>
</dbReference>
<dbReference type="PROSITE" id="PS50125">
    <property type="entry name" value="GUANYLATE_CYCLASE_2"/>
    <property type="match status" value="1"/>
</dbReference>
<dbReference type="Gene3D" id="3.30.70.1230">
    <property type="entry name" value="Nucleotide cyclase"/>
    <property type="match status" value="1"/>
</dbReference>
<dbReference type="InterPro" id="IPR001054">
    <property type="entry name" value="A/G_cyclase"/>
</dbReference>
<dbReference type="CDD" id="cd07302">
    <property type="entry name" value="CHD"/>
    <property type="match status" value="1"/>
</dbReference>
<reference evidence="4 5" key="1">
    <citation type="submission" date="2019-03" db="EMBL/GenBank/DDBJ databases">
        <title>Genomic Encyclopedia of Type Strains, Phase IV (KMG-IV): sequencing the most valuable type-strain genomes for metagenomic binning, comparative biology and taxonomic classification.</title>
        <authorList>
            <person name="Goeker M."/>
        </authorList>
    </citation>
    <scope>NUCLEOTIDE SEQUENCE [LARGE SCALE GENOMIC DNA]</scope>
    <source>
        <strain evidence="4 5">DSM 26377</strain>
    </source>
</reference>
<dbReference type="SUPFAM" id="SSF52540">
    <property type="entry name" value="P-loop containing nucleoside triphosphate hydrolases"/>
    <property type="match status" value="1"/>
</dbReference>
<keyword evidence="2" id="KW-0067">ATP-binding</keyword>
<dbReference type="InterPro" id="IPR029787">
    <property type="entry name" value="Nucleotide_cyclase"/>
</dbReference>
<dbReference type="AlphaFoldDB" id="A0A4S3K4P6"/>
<dbReference type="SUPFAM" id="SSF55073">
    <property type="entry name" value="Nucleotide cyclase"/>
    <property type="match status" value="1"/>
</dbReference>
<evidence type="ECO:0000313" key="4">
    <source>
        <dbReference type="EMBL" id="TDU31730.1"/>
    </source>
</evidence>
<dbReference type="PANTHER" id="PTHR16305:SF28">
    <property type="entry name" value="GUANYLATE CYCLASE DOMAIN-CONTAINING PROTEIN"/>
    <property type="match status" value="1"/>
</dbReference>
<protein>
    <submittedName>
        <fullName evidence="4">AAA ATPase-like protein</fullName>
    </submittedName>
</protein>
<evidence type="ECO:0000256" key="2">
    <source>
        <dbReference type="ARBA" id="ARBA00022840"/>
    </source>
</evidence>
<dbReference type="PANTHER" id="PTHR16305">
    <property type="entry name" value="TESTICULAR SOLUBLE ADENYLYL CYCLASE"/>
    <property type="match status" value="1"/>
</dbReference>
<gene>
    <name evidence="4" type="ORF">DFR24_1109</name>
</gene>
<organism evidence="4 5">
    <name type="scientific">Panacagrimonas perspica</name>
    <dbReference type="NCBI Taxonomy" id="381431"/>
    <lineage>
        <taxon>Bacteria</taxon>
        <taxon>Pseudomonadati</taxon>
        <taxon>Pseudomonadota</taxon>
        <taxon>Gammaproteobacteria</taxon>
        <taxon>Nevskiales</taxon>
        <taxon>Nevskiaceae</taxon>
        <taxon>Panacagrimonas</taxon>
    </lineage>
</organism>
<dbReference type="RefSeq" id="WP_162851059.1">
    <property type="nucleotide sequence ID" value="NZ_MWIN01000012.1"/>
</dbReference>
<dbReference type="Proteomes" id="UP000295341">
    <property type="component" value="Unassembled WGS sequence"/>
</dbReference>
<evidence type="ECO:0000313" key="5">
    <source>
        <dbReference type="Proteomes" id="UP000295341"/>
    </source>
</evidence>
<dbReference type="Pfam" id="PF13191">
    <property type="entry name" value="AAA_16"/>
    <property type="match status" value="1"/>
</dbReference>
<dbReference type="SUPFAM" id="SSF48452">
    <property type="entry name" value="TPR-like"/>
    <property type="match status" value="1"/>
</dbReference>
<keyword evidence="1" id="KW-0547">Nucleotide-binding</keyword>
<keyword evidence="5" id="KW-1185">Reference proteome</keyword>
<dbReference type="EMBL" id="SOBT01000008">
    <property type="protein sequence ID" value="TDU31730.1"/>
    <property type="molecule type" value="Genomic_DNA"/>
</dbReference>
<dbReference type="InterPro" id="IPR011990">
    <property type="entry name" value="TPR-like_helical_dom_sf"/>
</dbReference>
<dbReference type="InterPro" id="IPR041664">
    <property type="entry name" value="AAA_16"/>
</dbReference>
<accession>A0A4S3K4P6</accession>
<evidence type="ECO:0000259" key="3">
    <source>
        <dbReference type="PROSITE" id="PS50125"/>
    </source>
</evidence>
<dbReference type="GO" id="GO:0004016">
    <property type="term" value="F:adenylate cyclase activity"/>
    <property type="evidence" value="ECO:0007669"/>
    <property type="project" value="UniProtKB-ARBA"/>
</dbReference>
<dbReference type="GO" id="GO:0035556">
    <property type="term" value="P:intracellular signal transduction"/>
    <property type="evidence" value="ECO:0007669"/>
    <property type="project" value="InterPro"/>
</dbReference>
<feature type="domain" description="Guanylate cyclase" evidence="3">
    <location>
        <begin position="20"/>
        <end position="147"/>
    </location>
</feature>
<sequence length="1047" mass="116064">MDDSKRPAFHPQEAERRHLSIVFCDLVGSTAMSEQLDPEVLHETMLAYQDCAEAVVQRHEGLLAHVMGDGLLIFFGYPSARDDDAERAVRCACDLLIALSALESPLPLKARIGIHSGPVVVGQMRSSSGHRGINATGLTTNVAARIQSAAEPGAIVISAATQRLVSGLFIVRALELLPLKGIEKPLQLYEVIRPSGVRSRLDAAHRLTALAGRQTELADALERWALAQQGQGQGILIVADPGLGKSRMLLTLREQVRDTSHTWLECRASATTRNSAYGPIVELLQRGLAFKDDDSERIRIERLKTGLDGAGLLSVEALQLLAPLLNLELAEGRLPYGSELIRRKTIDVLCAWFIALARQQPLLLAIEDLHWVDATTLELLSRLLERMADASLMVVMTARPEFKPPWPAAAHLSTHGLPPLDDVHAGEMLSDLAGQRRLPPELIRKVQRHANGVPLFIEEIAKQLLESGQLVMGDEALDLTGTLDTLTIPETLQDSLMARLDRLGRAKRLAQVAAVIGRECDFALLAEVAGFDDQDLRDLLHRLVDAELLYQNGEPPQARYQFKHALIQDAAYNSLLNTSKQRLHGTIAATLHAHHPDRCKAAPAEVAQHFERAGQILLAVEYFKRAADASLRSSADHEALAYTLRARALLEQFPDGDERNRIELALLLVLVPCLYTTRGYAHADVVQVLRRLRELQPQVPDAELRVQSLLHLAFSNGYRGDFESAVDASQTLAELGRTIGSSAAEGTGVGWIGVCEIWRGRYLEASRLASDAATILETAAPAARRQLHRRDPLTNALTVMVWTRWSMGYPDQALALAKEVVANAQATGQPFVICVAESLVLTSVLLMRREAEPLLDACDAAIASTQRYNDVQYQMWARTILPLAQLMRNPDSEEHFQEFARYQAAWQSTGVVTWDPFHYVMIAERQLAAGRLAQAGVSLDGAFTAAQRDLKLWLAESHRVRGQWWLATHADHHDQAEKSFLEAIAIARAQQTKSFELRATTRLARLWQQQDRRTRARDLLQPVYEWFVEGFDTPDLKEARALLNELE</sequence>
<dbReference type="GO" id="GO:0009190">
    <property type="term" value="P:cyclic nucleotide biosynthetic process"/>
    <property type="evidence" value="ECO:0007669"/>
    <property type="project" value="InterPro"/>
</dbReference>
<dbReference type="GO" id="GO:0005737">
    <property type="term" value="C:cytoplasm"/>
    <property type="evidence" value="ECO:0007669"/>
    <property type="project" value="TreeGrafter"/>
</dbReference>
<name>A0A4S3K4P6_9GAMM</name>
<dbReference type="SMART" id="SM00044">
    <property type="entry name" value="CYCc"/>
    <property type="match status" value="1"/>
</dbReference>
<dbReference type="Pfam" id="PF00211">
    <property type="entry name" value="Guanylate_cyc"/>
    <property type="match status" value="1"/>
</dbReference>
<dbReference type="GO" id="GO:0005524">
    <property type="term" value="F:ATP binding"/>
    <property type="evidence" value="ECO:0007669"/>
    <property type="project" value="UniProtKB-KW"/>
</dbReference>
<comment type="caution">
    <text evidence="4">The sequence shown here is derived from an EMBL/GenBank/DDBJ whole genome shotgun (WGS) entry which is preliminary data.</text>
</comment>
<evidence type="ECO:0000256" key="1">
    <source>
        <dbReference type="ARBA" id="ARBA00022741"/>
    </source>
</evidence>
<proteinExistence type="predicted"/>